<dbReference type="Proteomes" id="UP000297872">
    <property type="component" value="Unassembled WGS sequence"/>
</dbReference>
<dbReference type="OrthoDB" id="1037861at2"/>
<dbReference type="RefSeq" id="WP_134844227.1">
    <property type="nucleotide sequence ID" value="NZ_SGVY01000046.1"/>
</dbReference>
<feature type="domain" description="N-acetylmuramoyl-L-alanine amidase" evidence="2">
    <location>
        <begin position="23"/>
        <end position="161"/>
    </location>
</feature>
<dbReference type="GeneID" id="302996290"/>
<organism evidence="4 5">
    <name type="scientific">Segatella hominis</name>
    <dbReference type="NCBI Taxonomy" id="2518605"/>
    <lineage>
        <taxon>Bacteria</taxon>
        <taxon>Pseudomonadati</taxon>
        <taxon>Bacteroidota</taxon>
        <taxon>Bacteroidia</taxon>
        <taxon>Bacteroidales</taxon>
        <taxon>Prevotellaceae</taxon>
        <taxon>Segatella</taxon>
    </lineage>
</organism>
<dbReference type="GO" id="GO:0009253">
    <property type="term" value="P:peptidoglycan catabolic process"/>
    <property type="evidence" value="ECO:0007669"/>
    <property type="project" value="InterPro"/>
</dbReference>
<dbReference type="InterPro" id="IPR036505">
    <property type="entry name" value="Amidase/PGRP_sf"/>
</dbReference>
<dbReference type="CDD" id="cd06583">
    <property type="entry name" value="PGRP"/>
    <property type="match status" value="1"/>
</dbReference>
<gene>
    <name evidence="4" type="ORF">EXN75_13540</name>
</gene>
<proteinExistence type="inferred from homology"/>
<comment type="caution">
    <text evidence="4">The sequence shown here is derived from an EMBL/GenBank/DDBJ whole genome shotgun (WGS) entry which is preliminary data.</text>
</comment>
<reference evidence="4 5" key="1">
    <citation type="submission" date="2019-02" db="EMBL/GenBank/DDBJ databases">
        <title>Draft Genome Sequence of the Prevotella sp. BCRC 81118, Isolated from Human Feces.</title>
        <authorList>
            <person name="Huang C.-H."/>
        </authorList>
    </citation>
    <scope>NUCLEOTIDE SEQUENCE [LARGE SCALE GENOMIC DNA]</scope>
    <source>
        <strain evidence="4 5">BCRC 81118</strain>
    </source>
</reference>
<dbReference type="InterPro" id="IPR015510">
    <property type="entry name" value="PGRP"/>
</dbReference>
<dbReference type="PANTHER" id="PTHR11022">
    <property type="entry name" value="PEPTIDOGLYCAN RECOGNITION PROTEIN"/>
    <property type="match status" value="1"/>
</dbReference>
<comment type="similarity">
    <text evidence="1">Belongs to the N-acetylmuramoyl-L-alanine amidase 2 family.</text>
</comment>
<dbReference type="PANTHER" id="PTHR11022:SF41">
    <property type="entry name" value="PEPTIDOGLYCAN-RECOGNITION PROTEIN LC-RELATED"/>
    <property type="match status" value="1"/>
</dbReference>
<feature type="domain" description="Peptidoglycan recognition protein family" evidence="3">
    <location>
        <begin position="19"/>
        <end position="152"/>
    </location>
</feature>
<accession>A0A4Y8V6Q3</accession>
<protein>
    <submittedName>
        <fullName evidence="4">N-acetylmuramoyl-L-alanine amidase</fullName>
    </submittedName>
</protein>
<dbReference type="GO" id="GO:0008270">
    <property type="term" value="F:zinc ion binding"/>
    <property type="evidence" value="ECO:0007669"/>
    <property type="project" value="InterPro"/>
</dbReference>
<evidence type="ECO:0000313" key="4">
    <source>
        <dbReference type="EMBL" id="TFH76390.1"/>
    </source>
</evidence>
<dbReference type="SUPFAM" id="SSF55846">
    <property type="entry name" value="N-acetylmuramoyl-L-alanine amidase-like"/>
    <property type="match status" value="1"/>
</dbReference>
<dbReference type="InterPro" id="IPR006619">
    <property type="entry name" value="PGRP_domain_met/bac"/>
</dbReference>
<dbReference type="Gene3D" id="3.40.80.10">
    <property type="entry name" value="Peptidoglycan recognition protein-like"/>
    <property type="match status" value="1"/>
</dbReference>
<dbReference type="EMBL" id="SGVY01000046">
    <property type="protein sequence ID" value="TFH76390.1"/>
    <property type="molecule type" value="Genomic_DNA"/>
</dbReference>
<dbReference type="AlphaFoldDB" id="A0A4Y8V6Q3"/>
<dbReference type="Pfam" id="PF01510">
    <property type="entry name" value="Amidase_2"/>
    <property type="match status" value="1"/>
</dbReference>
<evidence type="ECO:0000259" key="3">
    <source>
        <dbReference type="SMART" id="SM00701"/>
    </source>
</evidence>
<evidence type="ECO:0000256" key="1">
    <source>
        <dbReference type="ARBA" id="ARBA00007553"/>
    </source>
</evidence>
<evidence type="ECO:0000259" key="2">
    <source>
        <dbReference type="SMART" id="SM00644"/>
    </source>
</evidence>
<dbReference type="GO" id="GO:0008745">
    <property type="term" value="F:N-acetylmuramoyl-L-alanine amidase activity"/>
    <property type="evidence" value="ECO:0007669"/>
    <property type="project" value="InterPro"/>
</dbReference>
<keyword evidence="5" id="KW-1185">Reference proteome</keyword>
<dbReference type="InterPro" id="IPR002502">
    <property type="entry name" value="Amidase_domain"/>
</dbReference>
<dbReference type="SMART" id="SM00644">
    <property type="entry name" value="Ami_2"/>
    <property type="match status" value="1"/>
</dbReference>
<name>A0A4Y8V6Q3_9BACT</name>
<sequence>MINEKFPLSIGEEMVRNERTLLSKVEDGKMMMSADSVRFLVLHCSATQRNQDYSVEQLRRDHKSRGFYDIGYHFYIRKDGSMTQHRFLLEVGAHARPYNRCSIGICYEGGLNEDGKPCDTRTPEQTERIVDVLTRLHKLFPKAKIVGHRDLPGTTPKECPCLDAHAVFGWIEELC</sequence>
<dbReference type="SMART" id="SM00701">
    <property type="entry name" value="PGRP"/>
    <property type="match status" value="1"/>
</dbReference>
<evidence type="ECO:0000313" key="5">
    <source>
        <dbReference type="Proteomes" id="UP000297872"/>
    </source>
</evidence>